<dbReference type="Pfam" id="PF00512">
    <property type="entry name" value="HisKA"/>
    <property type="match status" value="1"/>
</dbReference>
<keyword evidence="4" id="KW-1185">Reference proteome</keyword>
<gene>
    <name evidence="3" type="ORF">Gasu_51760</name>
</gene>
<dbReference type="Proteomes" id="UP000030680">
    <property type="component" value="Unassembled WGS sequence"/>
</dbReference>
<dbReference type="SUPFAM" id="SSF47384">
    <property type="entry name" value="Homodimeric domain of signal transducing histidine kinase"/>
    <property type="match status" value="1"/>
</dbReference>
<dbReference type="EMBL" id="KB454535">
    <property type="protein sequence ID" value="EME27195.1"/>
    <property type="molecule type" value="Genomic_DNA"/>
</dbReference>
<dbReference type="OMA" id="GIAREMI"/>
<dbReference type="PANTHER" id="PTHR43547">
    <property type="entry name" value="TWO-COMPONENT HISTIDINE KINASE"/>
    <property type="match status" value="1"/>
</dbReference>
<dbReference type="CDD" id="cd00082">
    <property type="entry name" value="HisKA"/>
    <property type="match status" value="1"/>
</dbReference>
<dbReference type="PRINTS" id="PR00344">
    <property type="entry name" value="BCTRLSENSOR"/>
</dbReference>
<dbReference type="SUPFAM" id="SSF55874">
    <property type="entry name" value="ATPase domain of HSP90 chaperone/DNA topoisomerase II/histidine kinase"/>
    <property type="match status" value="1"/>
</dbReference>
<dbReference type="InterPro" id="IPR036890">
    <property type="entry name" value="HATPase_C_sf"/>
</dbReference>
<keyword evidence="3" id="KW-0418">Kinase</keyword>
<dbReference type="Gene3D" id="3.30.565.10">
    <property type="entry name" value="Histidine kinase-like ATPase, C-terminal domain"/>
    <property type="match status" value="1"/>
</dbReference>
<evidence type="ECO:0000259" key="2">
    <source>
        <dbReference type="PROSITE" id="PS50109"/>
    </source>
</evidence>
<dbReference type="GO" id="GO:0000155">
    <property type="term" value="F:phosphorelay sensor kinase activity"/>
    <property type="evidence" value="ECO:0007669"/>
    <property type="project" value="InterPro"/>
</dbReference>
<dbReference type="AlphaFoldDB" id="M2WTH0"/>
<keyword evidence="1" id="KW-0597">Phosphoprotein</keyword>
<dbReference type="eggNOG" id="ENOG502S572">
    <property type="taxonomic scope" value="Eukaryota"/>
</dbReference>
<protein>
    <submittedName>
        <fullName evidence="3">Two-component sensor histidine kinase</fullName>
    </submittedName>
</protein>
<dbReference type="InterPro" id="IPR004358">
    <property type="entry name" value="Sig_transdc_His_kin-like_C"/>
</dbReference>
<keyword evidence="3" id="KW-0808">Transferase</keyword>
<dbReference type="InterPro" id="IPR036097">
    <property type="entry name" value="HisK_dim/P_sf"/>
</dbReference>
<dbReference type="Gramene" id="EME27195">
    <property type="protein sequence ID" value="EME27195"/>
    <property type="gene ID" value="Gasu_51760"/>
</dbReference>
<dbReference type="InterPro" id="IPR003594">
    <property type="entry name" value="HATPase_dom"/>
</dbReference>
<dbReference type="RefSeq" id="XP_005703715.1">
    <property type="nucleotide sequence ID" value="XM_005703658.1"/>
</dbReference>
<proteinExistence type="predicted"/>
<dbReference type="Pfam" id="PF02518">
    <property type="entry name" value="HATPase_c"/>
    <property type="match status" value="1"/>
</dbReference>
<dbReference type="PANTHER" id="PTHR43547:SF2">
    <property type="entry name" value="HYBRID SIGNAL TRANSDUCTION HISTIDINE KINASE C"/>
    <property type="match status" value="1"/>
</dbReference>
<evidence type="ECO:0000313" key="3">
    <source>
        <dbReference type="EMBL" id="EME27195.1"/>
    </source>
</evidence>
<organism evidence="3 4">
    <name type="scientific">Galdieria sulphuraria</name>
    <name type="common">Red alga</name>
    <dbReference type="NCBI Taxonomy" id="130081"/>
    <lineage>
        <taxon>Eukaryota</taxon>
        <taxon>Rhodophyta</taxon>
        <taxon>Bangiophyceae</taxon>
        <taxon>Galdieriales</taxon>
        <taxon>Galdieriaceae</taxon>
        <taxon>Galdieria</taxon>
    </lineage>
</organism>
<dbReference type="STRING" id="130081.M2WTH0"/>
<dbReference type="InterPro" id="IPR005467">
    <property type="entry name" value="His_kinase_dom"/>
</dbReference>
<sequence>MLAFSAWTVYFDQVRHSLKKISNSCSRCKRKRYIYLKRQQFPSIRYYSLAEISEHSNKNGKQSWIEGLCSSEFCSLCEAQFRILEDSLGIDNFVLFFRKENELSGTLEFIPVCSFPGVSSVWVVEEDQGSLPFILRQPPPLPGGMEPSYLLPSYPFVSFREGIIYHLEEGYITIPIHYDRIVVGLLLIGKKGKHIWTREEELQILQSAKTVAIACTLNLRWQMSSTTTVQLSKIQKLFSNLLHQAQSPLMAIKTFAKLLLKRLPSEDINKELVQNILFQADRLQELLSPLQHMNERLLSHIKSDTISSSIPIQLEASKESREAENLSSQKSISLHLCWLKDVIQPVLSSVRCFAREKGIRFSSKIERDMPPCLVDERMLREVVLNICENAIKFTPTGGVIRVDCYWDSKNSCVSIDICDTGLGIPQVELSKVFDRGYRASNVVFNTATPGNGIGLSIAFEMVQKMRGNLSITSPGKLHKLPRKGNKGLPGCCVHLSFPRASSPQL</sequence>
<dbReference type="PROSITE" id="PS50109">
    <property type="entry name" value="HIS_KIN"/>
    <property type="match status" value="1"/>
</dbReference>
<name>M2WTH0_GALSU</name>
<reference evidence="4" key="1">
    <citation type="journal article" date="2013" name="Science">
        <title>Gene transfer from bacteria and archaea facilitated evolution of an extremophilic eukaryote.</title>
        <authorList>
            <person name="Schonknecht G."/>
            <person name="Chen W.H."/>
            <person name="Ternes C.M."/>
            <person name="Barbier G.G."/>
            <person name="Shrestha R.P."/>
            <person name="Stanke M."/>
            <person name="Brautigam A."/>
            <person name="Baker B.J."/>
            <person name="Banfield J.F."/>
            <person name="Garavito R.M."/>
            <person name="Carr K."/>
            <person name="Wilkerson C."/>
            <person name="Rensing S.A."/>
            <person name="Gagneul D."/>
            <person name="Dickenson N.E."/>
            <person name="Oesterhelt C."/>
            <person name="Lercher M.J."/>
            <person name="Weber A.P."/>
        </authorList>
    </citation>
    <scope>NUCLEOTIDE SEQUENCE [LARGE SCALE GENOMIC DNA]</scope>
    <source>
        <strain evidence="4">074W</strain>
    </source>
</reference>
<feature type="domain" description="Histidine kinase" evidence="2">
    <location>
        <begin position="240"/>
        <end position="501"/>
    </location>
</feature>
<dbReference type="GeneID" id="17086123"/>
<evidence type="ECO:0000256" key="1">
    <source>
        <dbReference type="ARBA" id="ARBA00022553"/>
    </source>
</evidence>
<dbReference type="InterPro" id="IPR003661">
    <property type="entry name" value="HisK_dim/P_dom"/>
</dbReference>
<dbReference type="SMART" id="SM00387">
    <property type="entry name" value="HATPase_c"/>
    <property type="match status" value="1"/>
</dbReference>
<evidence type="ECO:0000313" key="4">
    <source>
        <dbReference type="Proteomes" id="UP000030680"/>
    </source>
</evidence>
<dbReference type="OrthoDB" id="1519at2759"/>
<dbReference type="KEGG" id="gsl:Gasu_51760"/>
<accession>M2WTH0</accession>